<gene>
    <name evidence="3" type="ORF">PILCRDRAFT_355568</name>
</gene>
<evidence type="ECO:0000313" key="4">
    <source>
        <dbReference type="Proteomes" id="UP000054166"/>
    </source>
</evidence>
<keyword evidence="4" id="KW-1185">Reference proteome</keyword>
<proteinExistence type="predicted"/>
<keyword evidence="2" id="KW-1133">Transmembrane helix</keyword>
<name>A0A0C3FZT7_PILCF</name>
<dbReference type="AlphaFoldDB" id="A0A0C3FZT7"/>
<keyword evidence="2" id="KW-0472">Membrane</keyword>
<feature type="compositionally biased region" description="Basic and acidic residues" evidence="1">
    <location>
        <begin position="114"/>
        <end position="133"/>
    </location>
</feature>
<sequence>MPASTVLRYLSLVFNKVQIRCTTYNRRAPPQANMTILCPSEMPSCTSEFKHTLALNQLATEPEDNVSTAAIAVDHAPLDASNYIGFIMITTAIVVVLSLWVILSFRARRSERKIGEGETEDKQKAEKMSEEWLKGTGRQAEARTEKALDVVQMNAIEYGEGWKGTNNKQLSRQTGREV</sequence>
<evidence type="ECO:0000256" key="2">
    <source>
        <dbReference type="SAM" id="Phobius"/>
    </source>
</evidence>
<keyword evidence="2" id="KW-0812">Transmembrane</keyword>
<evidence type="ECO:0000313" key="3">
    <source>
        <dbReference type="EMBL" id="KIM85254.1"/>
    </source>
</evidence>
<dbReference type="HOGENOM" id="CLU_1511154_0_0_1"/>
<organism evidence="3 4">
    <name type="scientific">Piloderma croceum (strain F 1598)</name>
    <dbReference type="NCBI Taxonomy" id="765440"/>
    <lineage>
        <taxon>Eukaryota</taxon>
        <taxon>Fungi</taxon>
        <taxon>Dikarya</taxon>
        <taxon>Basidiomycota</taxon>
        <taxon>Agaricomycotina</taxon>
        <taxon>Agaricomycetes</taxon>
        <taxon>Agaricomycetidae</taxon>
        <taxon>Atheliales</taxon>
        <taxon>Atheliaceae</taxon>
        <taxon>Piloderma</taxon>
    </lineage>
</organism>
<dbReference type="EMBL" id="KN832985">
    <property type="protein sequence ID" value="KIM85254.1"/>
    <property type="molecule type" value="Genomic_DNA"/>
</dbReference>
<dbReference type="InParanoid" id="A0A0C3FZT7"/>
<evidence type="ECO:0000256" key="1">
    <source>
        <dbReference type="SAM" id="MobiDB-lite"/>
    </source>
</evidence>
<dbReference type="Proteomes" id="UP000054166">
    <property type="component" value="Unassembled WGS sequence"/>
</dbReference>
<reference evidence="4" key="2">
    <citation type="submission" date="2015-01" db="EMBL/GenBank/DDBJ databases">
        <title>Evolutionary Origins and Diversification of the Mycorrhizal Mutualists.</title>
        <authorList>
            <consortium name="DOE Joint Genome Institute"/>
            <consortium name="Mycorrhizal Genomics Consortium"/>
            <person name="Kohler A."/>
            <person name="Kuo A."/>
            <person name="Nagy L.G."/>
            <person name="Floudas D."/>
            <person name="Copeland A."/>
            <person name="Barry K.W."/>
            <person name="Cichocki N."/>
            <person name="Veneault-Fourrey C."/>
            <person name="LaButti K."/>
            <person name="Lindquist E.A."/>
            <person name="Lipzen A."/>
            <person name="Lundell T."/>
            <person name="Morin E."/>
            <person name="Murat C."/>
            <person name="Riley R."/>
            <person name="Ohm R."/>
            <person name="Sun H."/>
            <person name="Tunlid A."/>
            <person name="Henrissat B."/>
            <person name="Grigoriev I.V."/>
            <person name="Hibbett D.S."/>
            <person name="Martin F."/>
        </authorList>
    </citation>
    <scope>NUCLEOTIDE SEQUENCE [LARGE SCALE GENOMIC DNA]</scope>
    <source>
        <strain evidence="4">F 1598</strain>
    </source>
</reference>
<protein>
    <submittedName>
        <fullName evidence="3">Uncharacterized protein</fullName>
    </submittedName>
</protein>
<accession>A0A0C3FZT7</accession>
<feature type="region of interest" description="Disordered" evidence="1">
    <location>
        <begin position="114"/>
        <end position="138"/>
    </location>
</feature>
<feature type="transmembrane region" description="Helical" evidence="2">
    <location>
        <begin position="83"/>
        <end position="103"/>
    </location>
</feature>
<reference evidence="3 4" key="1">
    <citation type="submission" date="2014-04" db="EMBL/GenBank/DDBJ databases">
        <authorList>
            <consortium name="DOE Joint Genome Institute"/>
            <person name="Kuo A."/>
            <person name="Tarkka M."/>
            <person name="Buscot F."/>
            <person name="Kohler A."/>
            <person name="Nagy L.G."/>
            <person name="Floudas D."/>
            <person name="Copeland A."/>
            <person name="Barry K.W."/>
            <person name="Cichocki N."/>
            <person name="Veneault-Fourrey C."/>
            <person name="LaButti K."/>
            <person name="Lindquist E.A."/>
            <person name="Lipzen A."/>
            <person name="Lundell T."/>
            <person name="Morin E."/>
            <person name="Murat C."/>
            <person name="Sun H."/>
            <person name="Tunlid A."/>
            <person name="Henrissat B."/>
            <person name="Grigoriev I.V."/>
            <person name="Hibbett D.S."/>
            <person name="Martin F."/>
            <person name="Nordberg H.P."/>
            <person name="Cantor M.N."/>
            <person name="Hua S.X."/>
        </authorList>
    </citation>
    <scope>NUCLEOTIDE SEQUENCE [LARGE SCALE GENOMIC DNA]</scope>
    <source>
        <strain evidence="3 4">F 1598</strain>
    </source>
</reference>